<evidence type="ECO:0000313" key="3">
    <source>
        <dbReference type="EMBL" id="TPX14820.1"/>
    </source>
</evidence>
<dbReference type="OrthoDB" id="5596743at2759"/>
<feature type="compositionally biased region" description="Low complexity" evidence="1">
    <location>
        <begin position="208"/>
        <end position="257"/>
    </location>
</feature>
<dbReference type="Proteomes" id="UP000319257">
    <property type="component" value="Unassembled WGS sequence"/>
</dbReference>
<feature type="region of interest" description="Disordered" evidence="1">
    <location>
        <begin position="356"/>
        <end position="380"/>
    </location>
</feature>
<evidence type="ECO:0000256" key="1">
    <source>
        <dbReference type="SAM" id="MobiDB-lite"/>
    </source>
</evidence>
<dbReference type="RefSeq" id="XP_030996531.1">
    <property type="nucleotide sequence ID" value="XM_031139394.1"/>
</dbReference>
<dbReference type="EMBL" id="SKBQ01000025">
    <property type="protein sequence ID" value="TPX14820.1"/>
    <property type="molecule type" value="Genomic_DNA"/>
</dbReference>
<accession>A0A507BE64</accession>
<gene>
    <name evidence="3" type="ORF">E0L32_004929</name>
</gene>
<organism evidence="3 4">
    <name type="scientific">Thyridium curvatum</name>
    <dbReference type="NCBI Taxonomy" id="1093900"/>
    <lineage>
        <taxon>Eukaryota</taxon>
        <taxon>Fungi</taxon>
        <taxon>Dikarya</taxon>
        <taxon>Ascomycota</taxon>
        <taxon>Pezizomycotina</taxon>
        <taxon>Sordariomycetes</taxon>
        <taxon>Sordariomycetidae</taxon>
        <taxon>Thyridiales</taxon>
        <taxon>Thyridiaceae</taxon>
        <taxon>Thyridium</taxon>
    </lineage>
</organism>
<reference evidence="3 4" key="1">
    <citation type="submission" date="2019-06" db="EMBL/GenBank/DDBJ databases">
        <title>Draft genome sequence of the filamentous fungus Phialemoniopsis curvata isolated from diesel fuel.</title>
        <authorList>
            <person name="Varaljay V.A."/>
            <person name="Lyon W.J."/>
            <person name="Crouch A.L."/>
            <person name="Drake C.E."/>
            <person name="Hollomon J.M."/>
            <person name="Nadeau L.J."/>
            <person name="Nunn H.S."/>
            <person name="Stevenson B.S."/>
            <person name="Bojanowski C.L."/>
            <person name="Crookes-Goodson W.J."/>
        </authorList>
    </citation>
    <scope>NUCLEOTIDE SEQUENCE [LARGE SCALE GENOMIC DNA]</scope>
    <source>
        <strain evidence="3 4">D216</strain>
    </source>
</reference>
<protein>
    <submittedName>
        <fullName evidence="3">Uncharacterized protein</fullName>
    </submittedName>
</protein>
<name>A0A507BE64_9PEZI</name>
<feature type="signal peptide" evidence="2">
    <location>
        <begin position="1"/>
        <end position="23"/>
    </location>
</feature>
<dbReference type="STRING" id="1093900.A0A507BE64"/>
<dbReference type="AlphaFoldDB" id="A0A507BE64"/>
<feature type="chain" id="PRO_5021295135" evidence="2">
    <location>
        <begin position="24"/>
        <end position="562"/>
    </location>
</feature>
<keyword evidence="4" id="KW-1185">Reference proteome</keyword>
<feature type="compositionally biased region" description="Polar residues" evidence="1">
    <location>
        <begin position="273"/>
        <end position="282"/>
    </location>
</feature>
<evidence type="ECO:0000313" key="4">
    <source>
        <dbReference type="Proteomes" id="UP000319257"/>
    </source>
</evidence>
<proteinExistence type="predicted"/>
<sequence length="562" mass="59631">MTALSSALAGLYLAGVLISPAVAAPPGCSPNNCIRAVLGNRLGDWHITTARADCSSLLAGKVYVSAVTVTVSNASAIATTSVVPVLPTYALNCRNFAEYQRACSCGGVTGGGAVTVTPVSSLPRVCGGRNCIADQVSKLTDVIDAIIHVLEYLYSHFVPLARDNLTNQSYHVNRYPIFELGGTNDRRIDHRVLYAILYIYRGPVITDTTTSTTESTTSEPNSSSIESSTVETSSSTTEESTTETPVPTTTIETESPTVASSTGDLNGPVSTEPVETTSAPITSGETSVLPVIVTNSSGSLIPITISSIPSLANISFDRPTDTANQTATSTASFSRLPDFPTGTVVESTIYLPSTGASKTTTSKTSLTRFPEPTGPTFTPDIPDSYNGCAFNPYRGALFQLVDPDTRLPIIKNDTTAMVIQQITPDYVPTMFTPVHPDSAPYGAFDLTVGDGGKVYYLTLYRSGRVGFGLESSNGQKWVSDGDDEYVTTIFAFTCSGQMQTGFFGGYRFYFSITPDRRVIVSQTEPPARLGSRRLRARGTGDLIVVPIAPGFGGKRDSSLDLD</sequence>
<feature type="region of interest" description="Disordered" evidence="1">
    <location>
        <begin position="208"/>
        <end position="282"/>
    </location>
</feature>
<evidence type="ECO:0000256" key="2">
    <source>
        <dbReference type="SAM" id="SignalP"/>
    </source>
</evidence>
<keyword evidence="2" id="KW-0732">Signal</keyword>
<comment type="caution">
    <text evidence="3">The sequence shown here is derived from an EMBL/GenBank/DDBJ whole genome shotgun (WGS) entry which is preliminary data.</text>
</comment>
<dbReference type="InParanoid" id="A0A507BE64"/>
<feature type="compositionally biased region" description="Low complexity" evidence="1">
    <location>
        <begin position="356"/>
        <end position="367"/>
    </location>
</feature>
<dbReference type="GeneID" id="41972376"/>